<evidence type="ECO:0000313" key="3">
    <source>
        <dbReference type="Proteomes" id="UP000218811"/>
    </source>
</evidence>
<name>A0A2H3JMF7_WOLCO</name>
<dbReference type="EMBL" id="KB468113">
    <property type="protein sequence ID" value="PCH41063.1"/>
    <property type="molecule type" value="Genomic_DNA"/>
</dbReference>
<dbReference type="Proteomes" id="UP000218811">
    <property type="component" value="Unassembled WGS sequence"/>
</dbReference>
<keyword evidence="3" id="KW-1185">Reference proteome</keyword>
<reference evidence="2 3" key="1">
    <citation type="journal article" date="2012" name="Science">
        <title>The Paleozoic origin of enzymatic lignin decomposition reconstructed from 31 fungal genomes.</title>
        <authorList>
            <person name="Floudas D."/>
            <person name="Binder M."/>
            <person name="Riley R."/>
            <person name="Barry K."/>
            <person name="Blanchette R.A."/>
            <person name="Henrissat B."/>
            <person name="Martinez A.T."/>
            <person name="Otillar R."/>
            <person name="Spatafora J.W."/>
            <person name="Yadav J.S."/>
            <person name="Aerts A."/>
            <person name="Benoit I."/>
            <person name="Boyd A."/>
            <person name="Carlson A."/>
            <person name="Copeland A."/>
            <person name="Coutinho P.M."/>
            <person name="de Vries R.P."/>
            <person name="Ferreira P."/>
            <person name="Findley K."/>
            <person name="Foster B."/>
            <person name="Gaskell J."/>
            <person name="Glotzer D."/>
            <person name="Gorecki P."/>
            <person name="Heitman J."/>
            <person name="Hesse C."/>
            <person name="Hori C."/>
            <person name="Igarashi K."/>
            <person name="Jurgens J.A."/>
            <person name="Kallen N."/>
            <person name="Kersten P."/>
            <person name="Kohler A."/>
            <person name="Kuees U."/>
            <person name="Kumar T.K.A."/>
            <person name="Kuo A."/>
            <person name="LaButti K."/>
            <person name="Larrondo L.F."/>
            <person name="Lindquist E."/>
            <person name="Ling A."/>
            <person name="Lombard V."/>
            <person name="Lucas S."/>
            <person name="Lundell T."/>
            <person name="Martin R."/>
            <person name="McLaughlin D.J."/>
            <person name="Morgenstern I."/>
            <person name="Morin E."/>
            <person name="Murat C."/>
            <person name="Nagy L.G."/>
            <person name="Nolan M."/>
            <person name="Ohm R.A."/>
            <person name="Patyshakuliyeva A."/>
            <person name="Rokas A."/>
            <person name="Ruiz-Duenas F.J."/>
            <person name="Sabat G."/>
            <person name="Salamov A."/>
            <person name="Samejima M."/>
            <person name="Schmutz J."/>
            <person name="Slot J.C."/>
            <person name="St John F."/>
            <person name="Stenlid J."/>
            <person name="Sun H."/>
            <person name="Sun S."/>
            <person name="Syed K."/>
            <person name="Tsang A."/>
            <person name="Wiebenga A."/>
            <person name="Young D."/>
            <person name="Pisabarro A."/>
            <person name="Eastwood D.C."/>
            <person name="Martin F."/>
            <person name="Cullen D."/>
            <person name="Grigoriev I.V."/>
            <person name="Hibbett D.S."/>
        </authorList>
    </citation>
    <scope>NUCLEOTIDE SEQUENCE [LARGE SCALE GENOMIC DNA]</scope>
    <source>
        <strain evidence="2 3">MD-104</strain>
    </source>
</reference>
<sequence>MTFKFLVWLDAYLNQTNRKTPRHSMIRRFKATFLGIAVHIHRVSTARRAVRLVEYERDVYQSPAASDSVLSFDSVPVVRIPSDRPPEFFERSAGMAPDPLFEACLQTYREYYEGRLGYGPNGEPIYVAQHPDHPDTDVGMGTSGGAMSREDLQAPLSPATDGLQNARLRAVHDALARGASGDLLTESMAAYTNDMPIDHVTDPPTQHEFETMPHIDHIHMTPANDLCSSAWPTWLAPVTTNREIRAIVSLLIMKKHTSRKTLRYPKPHRSKAITLGTVIRDQRTSANHPTRNFAQCEPAAYQAPAASEDEAMKESVYSGPMDVQSSGSDILLHQHHHPRASLTAASAQEHAFSNENLDRWWSHPTPATTYERIEAWRRGLSQNPDMIENGHDDVGNQLHPIRPPRLGPGRRLKDIGFMDDLPLELPTARKRRPYSTPRPMNSDLPMTTSQTRKWQSMAVIM</sequence>
<feature type="region of interest" description="Disordered" evidence="1">
    <location>
        <begin position="430"/>
        <end position="455"/>
    </location>
</feature>
<evidence type="ECO:0000256" key="1">
    <source>
        <dbReference type="SAM" id="MobiDB-lite"/>
    </source>
</evidence>
<feature type="region of interest" description="Disordered" evidence="1">
    <location>
        <begin position="392"/>
        <end position="411"/>
    </location>
</feature>
<proteinExistence type="predicted"/>
<organism evidence="2 3">
    <name type="scientific">Wolfiporia cocos (strain MD-104)</name>
    <name type="common">Brown rot fungus</name>
    <dbReference type="NCBI Taxonomy" id="742152"/>
    <lineage>
        <taxon>Eukaryota</taxon>
        <taxon>Fungi</taxon>
        <taxon>Dikarya</taxon>
        <taxon>Basidiomycota</taxon>
        <taxon>Agaricomycotina</taxon>
        <taxon>Agaricomycetes</taxon>
        <taxon>Polyporales</taxon>
        <taxon>Phaeolaceae</taxon>
        <taxon>Wolfiporia</taxon>
    </lineage>
</organism>
<accession>A0A2H3JMF7</accession>
<dbReference type="AlphaFoldDB" id="A0A2H3JMF7"/>
<evidence type="ECO:0000313" key="2">
    <source>
        <dbReference type="EMBL" id="PCH41063.1"/>
    </source>
</evidence>
<protein>
    <submittedName>
        <fullName evidence="2">Uncharacterized protein</fullName>
    </submittedName>
</protein>
<gene>
    <name evidence="2" type="ORF">WOLCODRAFT_16862</name>
</gene>
<feature type="compositionally biased region" description="Polar residues" evidence="1">
    <location>
        <begin position="444"/>
        <end position="454"/>
    </location>
</feature>